<dbReference type="Pfam" id="PF00702">
    <property type="entry name" value="Hydrolase"/>
    <property type="match status" value="1"/>
</dbReference>
<dbReference type="Proteomes" id="UP001194098">
    <property type="component" value="Unassembled WGS sequence"/>
</dbReference>
<dbReference type="PANTHER" id="PTHR47478">
    <property type="match status" value="1"/>
</dbReference>
<dbReference type="InterPro" id="IPR023198">
    <property type="entry name" value="PGP-like_dom2"/>
</dbReference>
<organism evidence="1 2">
    <name type="scientific">Clostridium beijerinckii</name>
    <name type="common">Clostridium MP</name>
    <dbReference type="NCBI Taxonomy" id="1520"/>
    <lineage>
        <taxon>Bacteria</taxon>
        <taxon>Bacillati</taxon>
        <taxon>Bacillota</taxon>
        <taxon>Clostridia</taxon>
        <taxon>Eubacteriales</taxon>
        <taxon>Clostridiaceae</taxon>
        <taxon>Clostridium</taxon>
    </lineage>
</organism>
<dbReference type="Gene3D" id="1.10.150.240">
    <property type="entry name" value="Putative phosphatase, domain 2"/>
    <property type="match status" value="1"/>
</dbReference>
<dbReference type="PANTHER" id="PTHR47478:SF1">
    <property type="entry name" value="PYRIMIDINE 5'-NUCLEOTIDASE YJJG"/>
    <property type="match status" value="1"/>
</dbReference>
<dbReference type="SUPFAM" id="SSF56784">
    <property type="entry name" value="HAD-like"/>
    <property type="match status" value="1"/>
</dbReference>
<protein>
    <submittedName>
        <fullName evidence="1">Noncanonical pyrimidine nucleotidase, YjjG family</fullName>
    </submittedName>
</protein>
<gene>
    <name evidence="1" type="ORF">HGI39_27045</name>
</gene>
<comment type="caution">
    <text evidence="1">The sequence shown here is derived from an EMBL/GenBank/DDBJ whole genome shotgun (WGS) entry which is preliminary data.</text>
</comment>
<dbReference type="InterPro" id="IPR023214">
    <property type="entry name" value="HAD_sf"/>
</dbReference>
<name>A0AAW3WHU2_CLOBE</name>
<dbReference type="RefSeq" id="WP_015392041.1">
    <property type="nucleotide sequence ID" value="NZ_JABAGV010000325.1"/>
</dbReference>
<reference evidence="1" key="2">
    <citation type="journal article" date="2022" name="Nat. Biotechnol.">
        <title>Carbon-negative production of acetone and isopropanol by gas fermentation at industrial pilot scale.</title>
        <authorList>
            <person name="Liew F.E."/>
            <person name="Nogle R."/>
            <person name="Abdalla T."/>
            <person name="Rasor B.J."/>
            <person name="Canter C."/>
            <person name="Jensen R.O."/>
            <person name="Wang L."/>
            <person name="Strutz J."/>
            <person name="Chirania P."/>
            <person name="De Tissera S."/>
            <person name="Mueller A.P."/>
            <person name="Ruan Z."/>
            <person name="Gao A."/>
            <person name="Tran L."/>
            <person name="Engle N.L."/>
            <person name="Bromley J.C."/>
            <person name="Daniell J."/>
            <person name="Conrado R."/>
            <person name="Tschaplinski T.J."/>
            <person name="Giannone R.J."/>
            <person name="Hettich R.L."/>
            <person name="Karim A.S."/>
            <person name="Simpson S.D."/>
            <person name="Brown S.D."/>
            <person name="Leang C."/>
            <person name="Jewett M.C."/>
            <person name="Kopke M."/>
        </authorList>
    </citation>
    <scope>NUCLEOTIDE SEQUENCE</scope>
    <source>
        <strain evidence="1">DJ015</strain>
    </source>
</reference>
<dbReference type="Gene3D" id="3.40.50.1000">
    <property type="entry name" value="HAD superfamily/HAD-like"/>
    <property type="match status" value="1"/>
</dbReference>
<accession>A0AAW3WHU2</accession>
<evidence type="ECO:0000313" key="1">
    <source>
        <dbReference type="EMBL" id="MBC2478262.1"/>
    </source>
</evidence>
<dbReference type="SFLD" id="SFLDG01129">
    <property type="entry name" value="C1.5:_HAD__Beta-PGM__Phosphata"/>
    <property type="match status" value="1"/>
</dbReference>
<dbReference type="InterPro" id="IPR006439">
    <property type="entry name" value="HAD-SF_hydro_IA"/>
</dbReference>
<dbReference type="InterPro" id="IPR011951">
    <property type="entry name" value="HAD-SF_hydro_IA_YjjG/PynA"/>
</dbReference>
<sequence length="224" mass="25537">MYDIILMDLDNTILDFNVAEKDSFKEVIKETDLTYTEELLQQYKKINQALWHKLEQGKISKETVLNTRFSEFFKLYDLQVDGEAVEKKYRLYLDNSSALIPNAEDTLIKLRAMGKKIYSASNGVYSTQIKRLSKAGIINLFDGHFISETIKHEKPSPYFFDFCVKTLAGVPKSSILMVGDSPTSDVQGAINSGIDSCFYKYDKTTICTYSKHTICDISELLDIV</sequence>
<dbReference type="NCBIfam" id="TIGR02254">
    <property type="entry name" value="YjjG_YfnB"/>
    <property type="match status" value="1"/>
</dbReference>
<reference evidence="1" key="1">
    <citation type="submission" date="2020-04" db="EMBL/GenBank/DDBJ databases">
        <authorList>
            <person name="Brown S."/>
        </authorList>
    </citation>
    <scope>NUCLEOTIDE SEQUENCE</scope>
    <source>
        <strain evidence="1">DJ015</strain>
    </source>
</reference>
<dbReference type="InterPro" id="IPR052550">
    <property type="entry name" value="Pyrimidine_5'-ntase_YjjG"/>
</dbReference>
<dbReference type="NCBIfam" id="TIGR01549">
    <property type="entry name" value="HAD-SF-IA-v1"/>
    <property type="match status" value="1"/>
</dbReference>
<proteinExistence type="predicted"/>
<dbReference type="AlphaFoldDB" id="A0AAW3WHU2"/>
<evidence type="ECO:0000313" key="2">
    <source>
        <dbReference type="Proteomes" id="UP001194098"/>
    </source>
</evidence>
<dbReference type="GO" id="GO:0008253">
    <property type="term" value="F:5'-nucleotidase activity"/>
    <property type="evidence" value="ECO:0007669"/>
    <property type="project" value="InterPro"/>
</dbReference>
<dbReference type="InterPro" id="IPR036412">
    <property type="entry name" value="HAD-like_sf"/>
</dbReference>
<dbReference type="SFLD" id="SFLDS00003">
    <property type="entry name" value="Haloacid_Dehalogenase"/>
    <property type="match status" value="1"/>
</dbReference>
<dbReference type="EMBL" id="JABAGV010000325">
    <property type="protein sequence ID" value="MBC2478262.1"/>
    <property type="molecule type" value="Genomic_DNA"/>
</dbReference>